<reference evidence="1 2" key="1">
    <citation type="submission" date="2018-11" db="EMBL/GenBank/DDBJ databases">
        <authorList>
            <consortium name="Pathogen Informatics"/>
        </authorList>
    </citation>
    <scope>NUCLEOTIDE SEQUENCE [LARGE SCALE GENOMIC DNA]</scope>
</reference>
<gene>
    <name evidence="1" type="ORF">HPBE_LOCUS20893</name>
</gene>
<dbReference type="Proteomes" id="UP000050761">
    <property type="component" value="Unassembled WGS sequence"/>
</dbReference>
<evidence type="ECO:0000313" key="3">
    <source>
        <dbReference type="WBParaSite" id="HPBE_0002089201-mRNA-1"/>
    </source>
</evidence>
<evidence type="ECO:0000313" key="1">
    <source>
        <dbReference type="EMBL" id="VDP22351.1"/>
    </source>
</evidence>
<sequence length="180" mass="20360">MLVGAGPRTYSFNKPELVEVPPGTKCDVEVVAEPLTVLVLYISGRNLGNGRLIVVFDGDESHAISLQGADPRYHQLPPVGYKYTVRLNIPKDEEPSKLMLMVEAEKVQQNLNVRRMETEPVEIIPSSEIPTYVTVHAPEQYRIGLLMDCHLRETAGRMDPRVLKNLRNVIFFSDEDFLTR</sequence>
<keyword evidence="2" id="KW-1185">Reference proteome</keyword>
<accession>A0A183GEV3</accession>
<dbReference type="AlphaFoldDB" id="A0A183GEV3"/>
<name>A0A183GEV3_HELPZ</name>
<dbReference type="WBParaSite" id="HPBE_0002089201-mRNA-1">
    <property type="protein sequence ID" value="HPBE_0002089201-mRNA-1"/>
    <property type="gene ID" value="HPBE_0002089201"/>
</dbReference>
<proteinExistence type="predicted"/>
<reference evidence="3" key="2">
    <citation type="submission" date="2019-09" db="UniProtKB">
        <authorList>
            <consortium name="WormBaseParasite"/>
        </authorList>
    </citation>
    <scope>IDENTIFICATION</scope>
</reference>
<accession>A0A3P8BKW9</accession>
<evidence type="ECO:0000313" key="2">
    <source>
        <dbReference type="Proteomes" id="UP000050761"/>
    </source>
</evidence>
<dbReference type="EMBL" id="UZAH01032526">
    <property type="protein sequence ID" value="VDP22351.1"/>
    <property type="molecule type" value="Genomic_DNA"/>
</dbReference>
<protein>
    <submittedName>
        <fullName evidence="3">DUF4384 domain-containing protein</fullName>
    </submittedName>
</protein>
<organism evidence="2 3">
    <name type="scientific">Heligmosomoides polygyrus</name>
    <name type="common">Parasitic roundworm</name>
    <dbReference type="NCBI Taxonomy" id="6339"/>
    <lineage>
        <taxon>Eukaryota</taxon>
        <taxon>Metazoa</taxon>
        <taxon>Ecdysozoa</taxon>
        <taxon>Nematoda</taxon>
        <taxon>Chromadorea</taxon>
        <taxon>Rhabditida</taxon>
        <taxon>Rhabditina</taxon>
        <taxon>Rhabditomorpha</taxon>
        <taxon>Strongyloidea</taxon>
        <taxon>Heligmosomidae</taxon>
        <taxon>Heligmosomoides</taxon>
    </lineage>
</organism>